<evidence type="ECO:0000259" key="6">
    <source>
        <dbReference type="PROSITE" id="PS50966"/>
    </source>
</evidence>
<evidence type="ECO:0000256" key="4">
    <source>
        <dbReference type="PROSITE-ProRule" id="PRU00175"/>
    </source>
</evidence>
<evidence type="ECO:0008006" key="9">
    <source>
        <dbReference type="Google" id="ProtNLM"/>
    </source>
</evidence>
<dbReference type="GO" id="GO:0008270">
    <property type="term" value="F:zinc ion binding"/>
    <property type="evidence" value="ECO:0007669"/>
    <property type="project" value="UniProtKB-KW"/>
</dbReference>
<dbReference type="PROSITE" id="PS50089">
    <property type="entry name" value="ZF_RING_2"/>
    <property type="match status" value="1"/>
</dbReference>
<feature type="domain" description="RING-type" evidence="5">
    <location>
        <begin position="153"/>
        <end position="204"/>
    </location>
</feature>
<dbReference type="InterPro" id="IPR039903">
    <property type="entry name" value="Zswim2"/>
</dbReference>
<evidence type="ECO:0000313" key="7">
    <source>
        <dbReference type="EMBL" id="KAF4697243.1"/>
    </source>
</evidence>
<name>A0A7J6PMD5_PEROL</name>
<dbReference type="SMART" id="SM00744">
    <property type="entry name" value="RINGv"/>
    <property type="match status" value="1"/>
</dbReference>
<dbReference type="InterPro" id="IPR001841">
    <property type="entry name" value="Znf_RING"/>
</dbReference>
<dbReference type="OrthoDB" id="290734at2759"/>
<dbReference type="Gene3D" id="3.30.40.10">
    <property type="entry name" value="Zinc/RING finger domain, C3HC4 (zinc finger)"/>
    <property type="match status" value="1"/>
</dbReference>
<keyword evidence="3" id="KW-0862">Zinc</keyword>
<organism evidence="7 8">
    <name type="scientific">Perkinsus olseni</name>
    <name type="common">Perkinsus atlanticus</name>
    <dbReference type="NCBI Taxonomy" id="32597"/>
    <lineage>
        <taxon>Eukaryota</taxon>
        <taxon>Sar</taxon>
        <taxon>Alveolata</taxon>
        <taxon>Perkinsozoa</taxon>
        <taxon>Perkinsea</taxon>
        <taxon>Perkinsida</taxon>
        <taxon>Perkinsidae</taxon>
        <taxon>Perkinsus</taxon>
    </lineage>
</organism>
<dbReference type="EMBL" id="JABANP010000004">
    <property type="protein sequence ID" value="KAF4697243.1"/>
    <property type="molecule type" value="Genomic_DNA"/>
</dbReference>
<evidence type="ECO:0000256" key="1">
    <source>
        <dbReference type="ARBA" id="ARBA00022723"/>
    </source>
</evidence>
<accession>A0A7J6PMD5</accession>
<evidence type="ECO:0000259" key="5">
    <source>
        <dbReference type="PROSITE" id="PS50089"/>
    </source>
</evidence>
<dbReference type="PANTHER" id="PTHR21540">
    <property type="entry name" value="RING FINGER AND SWIM DOMAIN-CONTAINING PROTEIN 2"/>
    <property type="match status" value="1"/>
</dbReference>
<dbReference type="PANTHER" id="PTHR21540:SF3">
    <property type="entry name" value="E3 UBIQUITIN-PROTEIN LIGASE ZSWIM2"/>
    <property type="match status" value="1"/>
</dbReference>
<evidence type="ECO:0000256" key="3">
    <source>
        <dbReference type="ARBA" id="ARBA00022833"/>
    </source>
</evidence>
<dbReference type="SUPFAM" id="SSF57850">
    <property type="entry name" value="RING/U-box"/>
    <property type="match status" value="2"/>
</dbReference>
<dbReference type="Proteomes" id="UP000541610">
    <property type="component" value="Unassembled WGS sequence"/>
</dbReference>
<proteinExistence type="predicted"/>
<dbReference type="CDD" id="cd16494">
    <property type="entry name" value="RING-CH-C4HC3_ZSWM2"/>
    <property type="match status" value="1"/>
</dbReference>
<keyword evidence="2 4" id="KW-0863">Zinc-finger</keyword>
<dbReference type="PROSITE" id="PS50966">
    <property type="entry name" value="ZF_SWIM"/>
    <property type="match status" value="1"/>
</dbReference>
<protein>
    <recommendedName>
        <fullName evidence="9">Mitogen-activated protein kinase kinase kinase 1</fullName>
    </recommendedName>
</protein>
<evidence type="ECO:0000313" key="8">
    <source>
        <dbReference type="Proteomes" id="UP000541610"/>
    </source>
</evidence>
<dbReference type="InterPro" id="IPR013083">
    <property type="entry name" value="Znf_RING/FYVE/PHD"/>
</dbReference>
<reference evidence="7 8" key="1">
    <citation type="submission" date="2020-04" db="EMBL/GenBank/DDBJ databases">
        <title>Perkinsus olseni comparative genomics.</title>
        <authorList>
            <person name="Bogema D.R."/>
        </authorList>
    </citation>
    <scope>NUCLEOTIDE SEQUENCE [LARGE SCALE GENOMIC DNA]</scope>
    <source>
        <strain evidence="7">00978-12</strain>
    </source>
</reference>
<keyword evidence="1" id="KW-0479">Metal-binding</keyword>
<dbReference type="AlphaFoldDB" id="A0A7J6PMD5"/>
<dbReference type="InterPro" id="IPR011016">
    <property type="entry name" value="Znf_RING-CH"/>
</dbReference>
<gene>
    <name evidence="7" type="ORF">FOZ60_009867</name>
</gene>
<dbReference type="GO" id="GO:0061630">
    <property type="term" value="F:ubiquitin protein ligase activity"/>
    <property type="evidence" value="ECO:0007669"/>
    <property type="project" value="InterPro"/>
</dbReference>
<evidence type="ECO:0000256" key="2">
    <source>
        <dbReference type="ARBA" id="ARBA00022771"/>
    </source>
</evidence>
<sequence length="444" mass="48961">MSRSAPYRRLPSPAFKEALEQAQTVRFGVVQTIGPACFVVRNLDESTGPSAKFRVKISNTHACSCSGQGRKGDRTNEEYCPHVLFVLHKVLRLSAEDPLLWQLALCDREVEDILSVRSAPSACSSNSKAISAPTSVGDGSVKRREIETTTDLCPICHDLLGPDDDFLTYCRYACGGNIHVDCMKAWADHNTNTATQEVSCPLCRVGWPPGTRTELQRKMDRLRATKLAAFSRTRCWKCRTAPIRGKYFQCLLCYRKGEFCQHCYQCHAQDTGHPFVVLKNPRKFAPLPVTPDGCAPSTFRALVGNIIDTFIESNDERLSLCKWPCGHSFNASRTDIRWSIPCPVCGEVGLPGLAKLFEYYGKSASLDEQRDTDKVEMSIGPAVARLPGVCRSLKPRRRSSLRSRTVGARDGEGRSVAVVIAHASASPPPETLSINGAGMHVKKL</sequence>
<comment type="caution">
    <text evidence="7">The sequence shown here is derived from an EMBL/GenBank/DDBJ whole genome shotgun (WGS) entry which is preliminary data.</text>
</comment>
<dbReference type="InterPro" id="IPR007527">
    <property type="entry name" value="Znf_SWIM"/>
</dbReference>
<feature type="domain" description="SWIM-type" evidence="6">
    <location>
        <begin position="53"/>
        <end position="91"/>
    </location>
</feature>